<dbReference type="PANTHER" id="PTHR32309">
    <property type="entry name" value="TYROSINE-PROTEIN KINASE"/>
    <property type="match status" value="1"/>
</dbReference>
<organism evidence="1 2">
    <name type="scientific">Anaerococcus prevotii ACS-065-V-Col13</name>
    <dbReference type="NCBI Taxonomy" id="879305"/>
    <lineage>
        <taxon>Bacteria</taxon>
        <taxon>Bacillati</taxon>
        <taxon>Bacillota</taxon>
        <taxon>Tissierellia</taxon>
        <taxon>Tissierellales</taxon>
        <taxon>Peptoniphilaceae</taxon>
        <taxon>Anaerococcus</taxon>
    </lineage>
</organism>
<dbReference type="Proteomes" id="UP000005286">
    <property type="component" value="Unassembled WGS sequence"/>
</dbReference>
<accession>F0GX63</accession>
<protein>
    <submittedName>
        <fullName evidence="1">Chain length determinant protein</fullName>
    </submittedName>
</protein>
<dbReference type="PANTHER" id="PTHR32309:SF31">
    <property type="entry name" value="CAPSULAR EXOPOLYSACCHARIDE FAMILY"/>
    <property type="match status" value="1"/>
</dbReference>
<comment type="caution">
    <text evidence="1">The sequence shown here is derived from an EMBL/GenBank/DDBJ whole genome shotgun (WGS) entry which is preliminary data.</text>
</comment>
<proteinExistence type="predicted"/>
<keyword evidence="2" id="KW-1185">Reference proteome</keyword>
<reference evidence="1 2" key="1">
    <citation type="submission" date="2011-01" db="EMBL/GenBank/DDBJ databases">
        <authorList>
            <person name="Durkin A.S."/>
            <person name="Madupu R."/>
            <person name="Torralba M."/>
            <person name="Gillis M."/>
            <person name="Methe B."/>
            <person name="Sutton G."/>
            <person name="Nelson K.E."/>
        </authorList>
    </citation>
    <scope>NUCLEOTIDE SEQUENCE [LARGE SCALE GENOMIC DNA]</scope>
    <source>
        <strain evidence="1 2">ACS-065-V-Col13</strain>
    </source>
</reference>
<gene>
    <name evidence="1" type="ORF">HMPREF9290_0837</name>
</gene>
<dbReference type="eggNOG" id="COG0489">
    <property type="taxonomic scope" value="Bacteria"/>
</dbReference>
<dbReference type="InterPro" id="IPR050445">
    <property type="entry name" value="Bact_polysacc_biosynth/exp"/>
</dbReference>
<dbReference type="AlphaFoldDB" id="F0GX63"/>
<feature type="non-terminal residue" evidence="1">
    <location>
        <position position="237"/>
    </location>
</feature>
<dbReference type="STRING" id="879305.HMPREF9290_0837"/>
<dbReference type="RefSeq" id="WP_004835468.1">
    <property type="nucleotide sequence ID" value="NZ_AEXM01000030.1"/>
</dbReference>
<evidence type="ECO:0000313" key="1">
    <source>
        <dbReference type="EMBL" id="EGC81545.1"/>
    </source>
</evidence>
<name>F0GX63_9FIRM</name>
<dbReference type="EMBL" id="AEXM01000030">
    <property type="protein sequence ID" value="EGC81545.1"/>
    <property type="molecule type" value="Genomic_DNA"/>
</dbReference>
<evidence type="ECO:0000313" key="2">
    <source>
        <dbReference type="Proteomes" id="UP000005286"/>
    </source>
</evidence>
<sequence length="237" mass="26371">MKVITTKQIFKAIKRNILLIIVPAILAFALALSQTMLKEGKSFDASSILMVTGAEKDKQISYNNLLLNEKLSNIYGQFLESNDLFKEVSDKIGGDIEPADIKDNLNYEVNPQGGVITFTYNDTNKDRAVDTLTYITEDFRSYVKNYLDMDNIAYVQKPSVEEESKSKALRISVAAFLVGAMLGVILAIYREILSDEIIDSDDLKEMGVRVLGDLSSDENLALYTSKTAINNLTDNSV</sequence>